<organism evidence="1 2">
    <name type="scientific">Rhizophagus clarus</name>
    <dbReference type="NCBI Taxonomy" id="94130"/>
    <lineage>
        <taxon>Eukaryota</taxon>
        <taxon>Fungi</taxon>
        <taxon>Fungi incertae sedis</taxon>
        <taxon>Mucoromycota</taxon>
        <taxon>Glomeromycotina</taxon>
        <taxon>Glomeromycetes</taxon>
        <taxon>Glomerales</taxon>
        <taxon>Glomeraceae</taxon>
        <taxon>Rhizophagus</taxon>
    </lineage>
</organism>
<sequence>MNKLLVKLKLKLRQNVDSHDNIIRFYGISDLETGEIETLFFAFKLAIVVEFIHKCGVIYSSRSAFKKLCLYKKKYGLSKCSYVGISSGNKPFCAEKVMTWDLVFDIANGRSSMELLLHIVIYTKNIKT</sequence>
<evidence type="ECO:0000313" key="2">
    <source>
        <dbReference type="Proteomes" id="UP000615446"/>
    </source>
</evidence>
<gene>
    <name evidence="1" type="ORF">RCL2_000790800</name>
</gene>
<proteinExistence type="predicted"/>
<dbReference type="EMBL" id="BLAL01000050">
    <property type="protein sequence ID" value="GES80636.1"/>
    <property type="molecule type" value="Genomic_DNA"/>
</dbReference>
<dbReference type="AlphaFoldDB" id="A0A8H3L5F7"/>
<comment type="caution">
    <text evidence="1">The sequence shown here is derived from an EMBL/GenBank/DDBJ whole genome shotgun (WGS) entry which is preliminary data.</text>
</comment>
<protein>
    <submittedName>
        <fullName evidence="1">Uncharacterized protein</fullName>
    </submittedName>
</protein>
<evidence type="ECO:0000313" key="1">
    <source>
        <dbReference type="EMBL" id="GES80636.1"/>
    </source>
</evidence>
<name>A0A8H3L5F7_9GLOM</name>
<dbReference type="Proteomes" id="UP000615446">
    <property type="component" value="Unassembled WGS sequence"/>
</dbReference>
<reference evidence="1" key="1">
    <citation type="submission" date="2019-10" db="EMBL/GenBank/DDBJ databases">
        <title>Conservation and host-specific expression of non-tandemly repeated heterogenous ribosome RNA gene in arbuscular mycorrhizal fungi.</title>
        <authorList>
            <person name="Maeda T."/>
            <person name="Kobayashi Y."/>
            <person name="Nakagawa T."/>
            <person name="Ezawa T."/>
            <person name="Yamaguchi K."/>
            <person name="Bino T."/>
            <person name="Nishimoto Y."/>
            <person name="Shigenobu S."/>
            <person name="Kawaguchi M."/>
        </authorList>
    </citation>
    <scope>NUCLEOTIDE SEQUENCE</scope>
    <source>
        <strain evidence="1">HR1</strain>
    </source>
</reference>
<accession>A0A8H3L5F7</accession>